<accession>A0ABD2AWK4</accession>
<evidence type="ECO:0000256" key="1">
    <source>
        <dbReference type="SAM" id="MobiDB-lite"/>
    </source>
</evidence>
<dbReference type="Proteomes" id="UP001607303">
    <property type="component" value="Unassembled WGS sequence"/>
</dbReference>
<keyword evidence="3" id="KW-1185">Reference proteome</keyword>
<protein>
    <submittedName>
        <fullName evidence="2">Uncharacterized protein</fullName>
    </submittedName>
</protein>
<feature type="compositionally biased region" description="Basic and acidic residues" evidence="1">
    <location>
        <begin position="73"/>
        <end position="87"/>
    </location>
</feature>
<sequence length="177" mass="20518">MVIQQNNHFDFRYLNQRDIYLFPRTKRNKVLQRNKNNELKPHCNRKCVSSDVCSLFRLSRDGEGEGGGEGEGEEGRRTESERGEPVEGPHASRRVSFIFHNEEKKHNFQFVMSVTIERRYLLSIVKKKKKKKRKEVCALTSARISKDLDSGTEGDTKKQVHRDIVPKVTEGSVLETK</sequence>
<proteinExistence type="predicted"/>
<dbReference type="EMBL" id="JAYRBN010000112">
    <property type="protein sequence ID" value="KAL2724687.1"/>
    <property type="molecule type" value="Genomic_DNA"/>
</dbReference>
<gene>
    <name evidence="2" type="ORF">V1477_018548</name>
</gene>
<organism evidence="2 3">
    <name type="scientific">Vespula maculifrons</name>
    <name type="common">Eastern yellow jacket</name>
    <name type="synonym">Wasp</name>
    <dbReference type="NCBI Taxonomy" id="7453"/>
    <lineage>
        <taxon>Eukaryota</taxon>
        <taxon>Metazoa</taxon>
        <taxon>Ecdysozoa</taxon>
        <taxon>Arthropoda</taxon>
        <taxon>Hexapoda</taxon>
        <taxon>Insecta</taxon>
        <taxon>Pterygota</taxon>
        <taxon>Neoptera</taxon>
        <taxon>Endopterygota</taxon>
        <taxon>Hymenoptera</taxon>
        <taxon>Apocrita</taxon>
        <taxon>Aculeata</taxon>
        <taxon>Vespoidea</taxon>
        <taxon>Vespidae</taxon>
        <taxon>Vespinae</taxon>
        <taxon>Vespula</taxon>
    </lineage>
</organism>
<feature type="region of interest" description="Disordered" evidence="1">
    <location>
        <begin position="59"/>
        <end position="92"/>
    </location>
</feature>
<feature type="compositionally biased region" description="Basic and acidic residues" evidence="1">
    <location>
        <begin position="147"/>
        <end position="165"/>
    </location>
</feature>
<comment type="caution">
    <text evidence="2">The sequence shown here is derived from an EMBL/GenBank/DDBJ whole genome shotgun (WGS) entry which is preliminary data.</text>
</comment>
<feature type="region of interest" description="Disordered" evidence="1">
    <location>
        <begin position="147"/>
        <end position="177"/>
    </location>
</feature>
<evidence type="ECO:0000313" key="2">
    <source>
        <dbReference type="EMBL" id="KAL2724687.1"/>
    </source>
</evidence>
<reference evidence="2 3" key="1">
    <citation type="journal article" date="2024" name="Ann. Entomol. Soc. Am.">
        <title>Genomic analyses of the southern and eastern yellowjacket wasps (Hymenoptera: Vespidae) reveal evolutionary signatures of social life.</title>
        <authorList>
            <person name="Catto M.A."/>
            <person name="Caine P.B."/>
            <person name="Orr S.E."/>
            <person name="Hunt B.G."/>
            <person name="Goodisman M.A.D."/>
        </authorList>
    </citation>
    <scope>NUCLEOTIDE SEQUENCE [LARGE SCALE GENOMIC DNA]</scope>
    <source>
        <strain evidence="2">232</strain>
        <tissue evidence="2">Head and thorax</tissue>
    </source>
</reference>
<evidence type="ECO:0000313" key="3">
    <source>
        <dbReference type="Proteomes" id="UP001607303"/>
    </source>
</evidence>
<name>A0ABD2AWK4_VESMC</name>
<dbReference type="AlphaFoldDB" id="A0ABD2AWK4"/>